<organism evidence="2 3">
    <name type="scientific">Campylobacter aviculae</name>
    <dbReference type="NCBI Taxonomy" id="2510190"/>
    <lineage>
        <taxon>Bacteria</taxon>
        <taxon>Pseudomonadati</taxon>
        <taxon>Campylobacterota</taxon>
        <taxon>Epsilonproteobacteria</taxon>
        <taxon>Campylobacterales</taxon>
        <taxon>Campylobacteraceae</taxon>
        <taxon>Campylobacter</taxon>
    </lineage>
</organism>
<evidence type="ECO:0000259" key="1">
    <source>
        <dbReference type="PROSITE" id="PS51186"/>
    </source>
</evidence>
<evidence type="ECO:0000313" key="2">
    <source>
        <dbReference type="EMBL" id="TKX32836.1"/>
    </source>
</evidence>
<dbReference type="RefSeq" id="WP_137621866.1">
    <property type="nucleotide sequence ID" value="NZ_NXMA01000003.1"/>
</dbReference>
<dbReference type="AlphaFoldDB" id="A0A4U7BU25"/>
<feature type="domain" description="N-acetyltransferase" evidence="1">
    <location>
        <begin position="7"/>
        <end position="136"/>
    </location>
</feature>
<name>A0A4U7BU25_9BACT</name>
<dbReference type="Gene3D" id="3.40.630.30">
    <property type="match status" value="1"/>
</dbReference>
<proteinExistence type="predicted"/>
<dbReference type="InterPro" id="IPR016181">
    <property type="entry name" value="Acyl_CoA_acyltransferase"/>
</dbReference>
<dbReference type="OrthoDB" id="5354825at2"/>
<comment type="caution">
    <text evidence="2">The sequence shown here is derived from an EMBL/GenBank/DDBJ whole genome shotgun (WGS) entry which is preliminary data.</text>
</comment>
<gene>
    <name evidence="2" type="ORF">CQA76_02460</name>
</gene>
<reference evidence="2 3" key="1">
    <citation type="submission" date="2018-05" db="EMBL/GenBank/DDBJ databases">
        <title>Novel Campyloabacter and Helicobacter Species and Strains.</title>
        <authorList>
            <person name="Mannion A.J."/>
            <person name="Shen Z."/>
            <person name="Fox J.G."/>
        </authorList>
    </citation>
    <scope>NUCLEOTIDE SEQUENCE [LARGE SCALE GENOMIC DNA]</scope>
    <source>
        <strain evidence="3">MIT17-670</strain>
    </source>
</reference>
<evidence type="ECO:0000313" key="3">
    <source>
        <dbReference type="Proteomes" id="UP000310353"/>
    </source>
</evidence>
<protein>
    <recommendedName>
        <fullName evidence="1">N-acetyltransferase domain-containing protein</fullName>
    </recommendedName>
</protein>
<keyword evidence="3" id="KW-1185">Reference proteome</keyword>
<accession>A0A4U7BU25</accession>
<sequence length="136" mass="16318">MKKINCDFISQAKLQDMDEIIAFFKHFFDPNYLFLFDAKELENLKQNIFIYKEQNKICGALIYRDSFSVNFLEFLAIKSDLKYKNIAFALLLNYITNSKHPLLKLFVDEKNEKAIKFYKRSGFSFNDTILKFYRNF</sequence>
<dbReference type="Proteomes" id="UP000310353">
    <property type="component" value="Unassembled WGS sequence"/>
</dbReference>
<dbReference type="SUPFAM" id="SSF55729">
    <property type="entry name" value="Acyl-CoA N-acyltransferases (Nat)"/>
    <property type="match status" value="1"/>
</dbReference>
<dbReference type="InterPro" id="IPR000182">
    <property type="entry name" value="GNAT_dom"/>
</dbReference>
<dbReference type="EMBL" id="NXMA01000003">
    <property type="protein sequence ID" value="TKX32836.1"/>
    <property type="molecule type" value="Genomic_DNA"/>
</dbReference>
<dbReference type="Pfam" id="PF00583">
    <property type="entry name" value="Acetyltransf_1"/>
    <property type="match status" value="1"/>
</dbReference>
<dbReference type="PROSITE" id="PS51186">
    <property type="entry name" value="GNAT"/>
    <property type="match status" value="1"/>
</dbReference>
<dbReference type="GO" id="GO:0016747">
    <property type="term" value="F:acyltransferase activity, transferring groups other than amino-acyl groups"/>
    <property type="evidence" value="ECO:0007669"/>
    <property type="project" value="InterPro"/>
</dbReference>